<sequence length="32" mass="3770">MNNQEPTKLLSFIYLFKAQTKISKHFVPFKNG</sequence>
<reference evidence="1" key="1">
    <citation type="submission" date="2014-09" db="EMBL/GenBank/DDBJ databases">
        <authorList>
            <person name="Magalhaes I.L.F."/>
            <person name="Oliveira U."/>
            <person name="Santos F.R."/>
            <person name="Vidigal T.H.D.A."/>
            <person name="Brescovit A.D."/>
            <person name="Santos A.J."/>
        </authorList>
    </citation>
    <scope>NUCLEOTIDE SEQUENCE</scope>
    <source>
        <tissue evidence="1">Shoot tissue taken approximately 20 cm above the soil surface</tissue>
    </source>
</reference>
<organism evidence="1">
    <name type="scientific">Arundo donax</name>
    <name type="common">Giant reed</name>
    <name type="synonym">Donax arundinaceus</name>
    <dbReference type="NCBI Taxonomy" id="35708"/>
    <lineage>
        <taxon>Eukaryota</taxon>
        <taxon>Viridiplantae</taxon>
        <taxon>Streptophyta</taxon>
        <taxon>Embryophyta</taxon>
        <taxon>Tracheophyta</taxon>
        <taxon>Spermatophyta</taxon>
        <taxon>Magnoliopsida</taxon>
        <taxon>Liliopsida</taxon>
        <taxon>Poales</taxon>
        <taxon>Poaceae</taxon>
        <taxon>PACMAD clade</taxon>
        <taxon>Arundinoideae</taxon>
        <taxon>Arundineae</taxon>
        <taxon>Arundo</taxon>
    </lineage>
</organism>
<reference evidence="1" key="2">
    <citation type="journal article" date="2015" name="Data Brief">
        <title>Shoot transcriptome of the giant reed, Arundo donax.</title>
        <authorList>
            <person name="Barrero R.A."/>
            <person name="Guerrero F.D."/>
            <person name="Moolhuijzen P."/>
            <person name="Goolsby J.A."/>
            <person name="Tidwell J."/>
            <person name="Bellgard S.E."/>
            <person name="Bellgard M.I."/>
        </authorList>
    </citation>
    <scope>NUCLEOTIDE SEQUENCE</scope>
    <source>
        <tissue evidence="1">Shoot tissue taken approximately 20 cm above the soil surface</tissue>
    </source>
</reference>
<evidence type="ECO:0000313" key="1">
    <source>
        <dbReference type="EMBL" id="JAD50114.1"/>
    </source>
</evidence>
<protein>
    <submittedName>
        <fullName evidence="1">Uncharacterized protein</fullName>
    </submittedName>
</protein>
<name>A0A0A9AER0_ARUDO</name>
<accession>A0A0A9AER0</accession>
<dbReference type="EMBL" id="GBRH01247781">
    <property type="protein sequence ID" value="JAD50114.1"/>
    <property type="molecule type" value="Transcribed_RNA"/>
</dbReference>
<proteinExistence type="predicted"/>
<dbReference type="AlphaFoldDB" id="A0A0A9AER0"/>